<dbReference type="PANTHER" id="PTHR17490">
    <property type="entry name" value="SUA5"/>
    <property type="match status" value="1"/>
</dbReference>
<keyword evidence="5" id="KW-0963">Cytoplasm</keyword>
<comment type="caution">
    <text evidence="14">The sequence shown here is derived from an EMBL/GenBank/DDBJ whole genome shotgun (WGS) entry which is preliminary data.</text>
</comment>
<evidence type="ECO:0000256" key="1">
    <source>
        <dbReference type="ARBA" id="ARBA00004496"/>
    </source>
</evidence>
<dbReference type="EMBL" id="AAXT01000004">
    <property type="protein sequence ID" value="EDO05785.1"/>
    <property type="molecule type" value="Genomic_DNA"/>
</dbReference>
<keyword evidence="6" id="KW-0808">Transferase</keyword>
<dbReference type="PANTHER" id="PTHR17490:SF16">
    <property type="entry name" value="THREONYLCARBAMOYL-AMP SYNTHASE"/>
    <property type="match status" value="1"/>
</dbReference>
<comment type="subcellular location">
    <subcellularLocation>
        <location evidence="1">Cytoplasm</location>
    </subcellularLocation>
</comment>
<dbReference type="GO" id="GO:0003725">
    <property type="term" value="F:double-stranded RNA binding"/>
    <property type="evidence" value="ECO:0007669"/>
    <property type="project" value="InterPro"/>
</dbReference>
<dbReference type="GO" id="GO:0000049">
    <property type="term" value="F:tRNA binding"/>
    <property type="evidence" value="ECO:0007669"/>
    <property type="project" value="TreeGrafter"/>
</dbReference>
<keyword evidence="7" id="KW-0819">tRNA processing</keyword>
<dbReference type="EC" id="2.7.7.87" evidence="3"/>
<dbReference type="Gene3D" id="3.40.50.11030">
    <property type="entry name" value="Threonylcarbamoyl-AMP synthase, C-terminal domain"/>
    <property type="match status" value="1"/>
</dbReference>
<dbReference type="Pfam" id="PF01300">
    <property type="entry name" value="Sua5_yciO_yrdC"/>
    <property type="match status" value="1"/>
</dbReference>
<evidence type="ECO:0000256" key="8">
    <source>
        <dbReference type="ARBA" id="ARBA00022695"/>
    </source>
</evidence>
<organism evidence="14 15">
    <name type="scientific">Babesia bovis</name>
    <dbReference type="NCBI Taxonomy" id="5865"/>
    <lineage>
        <taxon>Eukaryota</taxon>
        <taxon>Sar</taxon>
        <taxon>Alveolata</taxon>
        <taxon>Apicomplexa</taxon>
        <taxon>Aconoidasida</taxon>
        <taxon>Piroplasmida</taxon>
        <taxon>Babesiidae</taxon>
        <taxon>Babesia</taxon>
    </lineage>
</organism>
<feature type="domain" description="YrdC-like" evidence="13">
    <location>
        <begin position="18"/>
        <end position="219"/>
    </location>
</feature>
<evidence type="ECO:0000256" key="4">
    <source>
        <dbReference type="ARBA" id="ARBA00015492"/>
    </source>
</evidence>
<dbReference type="GeneID" id="5477572"/>
<keyword evidence="15" id="KW-1185">Reference proteome</keyword>
<dbReference type="GO" id="GO:0005737">
    <property type="term" value="C:cytoplasm"/>
    <property type="evidence" value="ECO:0007669"/>
    <property type="project" value="UniProtKB-SubCell"/>
</dbReference>
<name>A7AVF9_BABBO</name>
<dbReference type="RefSeq" id="XP_001609353.1">
    <property type="nucleotide sequence ID" value="XM_001609303.1"/>
</dbReference>
<comment type="similarity">
    <text evidence="2">Belongs to the SUA5 family.</text>
</comment>
<dbReference type="OMA" id="RICINRR"/>
<dbReference type="Proteomes" id="UP000002173">
    <property type="component" value="Unassembled WGS sequence"/>
</dbReference>
<dbReference type="GO" id="GO:0006450">
    <property type="term" value="P:regulation of translational fidelity"/>
    <property type="evidence" value="ECO:0007669"/>
    <property type="project" value="TreeGrafter"/>
</dbReference>
<dbReference type="InterPro" id="IPR005145">
    <property type="entry name" value="Sua5_C"/>
</dbReference>
<dbReference type="eggNOG" id="KOG3051">
    <property type="taxonomic scope" value="Eukaryota"/>
</dbReference>
<evidence type="ECO:0000256" key="6">
    <source>
        <dbReference type="ARBA" id="ARBA00022679"/>
    </source>
</evidence>
<dbReference type="PROSITE" id="PS51163">
    <property type="entry name" value="YRDC"/>
    <property type="match status" value="1"/>
</dbReference>
<evidence type="ECO:0000256" key="12">
    <source>
        <dbReference type="ARBA" id="ARBA00048366"/>
    </source>
</evidence>
<protein>
    <recommendedName>
        <fullName evidence="4">Threonylcarbamoyl-AMP synthase</fullName>
        <ecNumber evidence="3">2.7.7.87</ecNumber>
    </recommendedName>
    <alternativeName>
        <fullName evidence="11">L-threonylcarbamoyladenylate synthase</fullName>
    </alternativeName>
</protein>
<dbReference type="InParanoid" id="A7AVF9"/>
<dbReference type="Pfam" id="PF03481">
    <property type="entry name" value="Sua5_C"/>
    <property type="match status" value="1"/>
</dbReference>
<dbReference type="KEGG" id="bbo:BBOV_IV001880"/>
<dbReference type="InterPro" id="IPR050156">
    <property type="entry name" value="TC-AMP_synthase_SUA5"/>
</dbReference>
<dbReference type="GO" id="GO:0061710">
    <property type="term" value="F:L-threonylcarbamoyladenylate synthase"/>
    <property type="evidence" value="ECO:0007669"/>
    <property type="project" value="UniProtKB-EC"/>
</dbReference>
<proteinExistence type="inferred from homology"/>
<evidence type="ECO:0000256" key="7">
    <source>
        <dbReference type="ARBA" id="ARBA00022694"/>
    </source>
</evidence>
<evidence type="ECO:0000313" key="14">
    <source>
        <dbReference type="EMBL" id="EDO05785.1"/>
    </source>
</evidence>
<keyword evidence="9" id="KW-0547">Nucleotide-binding</keyword>
<keyword evidence="10" id="KW-0067">ATP-binding</keyword>
<evidence type="ECO:0000313" key="15">
    <source>
        <dbReference type="Proteomes" id="UP000002173"/>
    </source>
</evidence>
<comment type="catalytic activity">
    <reaction evidence="12">
        <text>L-threonine + hydrogencarbonate + ATP = L-threonylcarbamoyladenylate + diphosphate + H2O</text>
        <dbReference type="Rhea" id="RHEA:36407"/>
        <dbReference type="ChEBI" id="CHEBI:15377"/>
        <dbReference type="ChEBI" id="CHEBI:17544"/>
        <dbReference type="ChEBI" id="CHEBI:30616"/>
        <dbReference type="ChEBI" id="CHEBI:33019"/>
        <dbReference type="ChEBI" id="CHEBI:57926"/>
        <dbReference type="ChEBI" id="CHEBI:73682"/>
        <dbReference type="EC" id="2.7.7.87"/>
    </reaction>
</comment>
<dbReference type="InterPro" id="IPR038385">
    <property type="entry name" value="Sua5/YwlC_C"/>
</dbReference>
<evidence type="ECO:0000256" key="5">
    <source>
        <dbReference type="ARBA" id="ARBA00022490"/>
    </source>
</evidence>
<dbReference type="STRING" id="5865.A7AVF9"/>
<evidence type="ECO:0000256" key="2">
    <source>
        <dbReference type="ARBA" id="ARBA00007663"/>
    </source>
</evidence>
<accession>A7AVF9</accession>
<evidence type="ECO:0000256" key="9">
    <source>
        <dbReference type="ARBA" id="ARBA00022741"/>
    </source>
</evidence>
<dbReference type="GO" id="GO:0008033">
    <property type="term" value="P:tRNA processing"/>
    <property type="evidence" value="ECO:0007669"/>
    <property type="project" value="UniProtKB-KW"/>
</dbReference>
<dbReference type="GO" id="GO:0005524">
    <property type="term" value="F:ATP binding"/>
    <property type="evidence" value="ECO:0007669"/>
    <property type="project" value="UniProtKB-KW"/>
</dbReference>
<evidence type="ECO:0000259" key="13">
    <source>
        <dbReference type="PROSITE" id="PS51163"/>
    </source>
</evidence>
<dbReference type="InterPro" id="IPR006070">
    <property type="entry name" value="Sua5-like_dom"/>
</dbReference>
<dbReference type="Gene3D" id="3.90.870.10">
    <property type="entry name" value="DHBP synthase"/>
    <property type="match status" value="1"/>
</dbReference>
<sequence>MDVLSGIQRVTPVRVTLTDTSIETLDLLKSHLSIPGNLIALPTETVYGLAANGLCEKSVLRIFEVKGRPLTDPVILHVPSFEDALSSIFDADLYTACVVLYLSLHFSPGPLTIITRGRSGIPRVVSANSGYPAVRCPNHPDAQAILKHIGFPLAAPSANKFGHISPTTADHVISEFKDVHMYVVDGGSCSLGLESTVAKLESTGDGISADDFLQRHGVTYKHLNAVVASIDLSITDPRSMIDAVMARCSGKIDMPLGFVEELVDHLWSRKDTTYRITILRPGFITEADLKNIFANSLFSVSVSRKTVYSSGTDVCDSPGMILTHYAPSVPTYLISGTVPLGTEKVPANRIVMIDSDGMFNDKSGLFLSYIALGSTDENMAHNLYGALREAEEAALCYNKPLGDLGATDTAIIVISYKDRGTELNATLRDRLIRASSGRTIGYTMDQSSLDFIL</sequence>
<dbReference type="SUPFAM" id="SSF55821">
    <property type="entry name" value="YrdC/RibB"/>
    <property type="match status" value="1"/>
</dbReference>
<evidence type="ECO:0000256" key="10">
    <source>
        <dbReference type="ARBA" id="ARBA00022840"/>
    </source>
</evidence>
<gene>
    <name evidence="14" type="ORF">BBOV_IV001880</name>
</gene>
<reference evidence="14 15" key="1">
    <citation type="journal article" date="2007" name="PLoS Pathog.">
        <title>Genome sequence of Babesia bovis and comparative analysis of apicomplexan hemoprotozoa.</title>
        <authorList>
            <person name="Brayton K.A."/>
            <person name="Lau A.O.T."/>
            <person name="Herndon D.R."/>
            <person name="Hannick L."/>
            <person name="Kappmeyer L.S."/>
            <person name="Berens S.J."/>
            <person name="Bidwell S.L."/>
            <person name="Brown W.C."/>
            <person name="Crabtree J."/>
            <person name="Fadrosh D."/>
            <person name="Feldblum T."/>
            <person name="Forberger H.A."/>
            <person name="Haas B.J."/>
            <person name="Howell J.M."/>
            <person name="Khouri H."/>
            <person name="Koo H."/>
            <person name="Mann D.J."/>
            <person name="Norimine J."/>
            <person name="Paulsen I.T."/>
            <person name="Radune D."/>
            <person name="Ren Q."/>
            <person name="Smith R.K. Jr."/>
            <person name="Suarez C.E."/>
            <person name="White O."/>
            <person name="Wortman J.R."/>
            <person name="Knowles D.P. Jr."/>
            <person name="McElwain T.F."/>
            <person name="Nene V.M."/>
        </authorList>
    </citation>
    <scope>NUCLEOTIDE SEQUENCE [LARGE SCALE GENOMIC DNA]</scope>
    <source>
        <strain evidence="14">T2Bo</strain>
    </source>
</reference>
<evidence type="ECO:0000256" key="3">
    <source>
        <dbReference type="ARBA" id="ARBA00012584"/>
    </source>
</evidence>
<evidence type="ECO:0000256" key="11">
    <source>
        <dbReference type="ARBA" id="ARBA00029774"/>
    </source>
</evidence>
<dbReference type="InterPro" id="IPR017945">
    <property type="entry name" value="DHBP_synth_RibB-like_a/b_dom"/>
</dbReference>
<dbReference type="VEuPathDB" id="PiroplasmaDB:BBOV_IV001880"/>
<dbReference type="AlphaFoldDB" id="A7AVF9"/>
<reference evidence="15" key="2">
    <citation type="journal article" date="2020" name="Data Brief">
        <title>Transcriptome dataset of Babesia bovis life stages within vertebrate and invertebrate hosts.</title>
        <authorList>
            <person name="Ueti M.W."/>
            <person name="Johnson W.C."/>
            <person name="Kappmeyer L.S."/>
            <person name="Herndon D.R."/>
            <person name="Mousel M.R."/>
            <person name="Reif K.E."/>
            <person name="Taus N.S."/>
            <person name="Ifeonu O.O."/>
            <person name="Silva J.C."/>
            <person name="Suarez C.E."/>
            <person name="Brayton K.A."/>
        </authorList>
    </citation>
    <scope>NUCLEOTIDE SEQUENCE [LARGE SCALE GENOMIC DNA]</scope>
</reference>
<keyword evidence="8" id="KW-0548">Nucleotidyltransferase</keyword>
<reference evidence="15" key="3">
    <citation type="journal article" date="2021" name="Int. J. Parasitol.">
        <title>Comparative analysis of gene expression between Babesia bovis blood stages and kinetes allowed by improved genome annotation.</title>
        <authorList>
            <person name="Ueti M.W."/>
            <person name="Johnson W.C."/>
            <person name="Kappmeyer L.S."/>
            <person name="Herndon D.R."/>
            <person name="Mousel M.R."/>
            <person name="Reif K.E."/>
            <person name="Taus N.S."/>
            <person name="Ifeonu O.O."/>
            <person name="Silva J.C."/>
            <person name="Suarez C.E."/>
            <person name="Brayton K.A."/>
        </authorList>
    </citation>
    <scope>NUCLEOTIDE SEQUENCE [LARGE SCALE GENOMIC DNA]</scope>
</reference>